<dbReference type="Proteomes" id="UP000515955">
    <property type="component" value="Chromosome"/>
</dbReference>
<evidence type="ECO:0000313" key="1">
    <source>
        <dbReference type="EMBL" id="QNN64243.1"/>
    </source>
</evidence>
<dbReference type="EMBL" id="CP060717">
    <property type="protein sequence ID" value="QNN64243.1"/>
    <property type="molecule type" value="Genomic_DNA"/>
</dbReference>
<sequence>MAHREDRIRDRQQLRAENFDRRIDGRRTAFAPTADSREIAYSDARRQSAWGGVIERARLAQSRERIRDRQPARALALVGQPLDTRYYYDDYVPLGYRSTYYDTPDYYYRYDDDYGYLYRVRRYDDYVTTLIPLYGGAFSIGQPMPIAYRSYNVPYAYQSYYYDTPDSYYRYGSNAIYQVDPTSQLITAVVALLTGNNLGVGNYLPASYGVYNVPYQYRSRYYDTPDNWYRYDDGMIYQVDPRTRLIESAYPMYDDYYIGNPMPSSWSSYNVPVAYRDIYYDTPEFDYRYADGGIYQVDPSTQVVQALVALVSGNNYAMGQVMPASYGVYNVPYQYRSQYYDTDQYMYRYDDGFVYRMDPRTRVINGMYDVVVA</sequence>
<reference evidence="1 2" key="1">
    <citation type="submission" date="2020-08" db="EMBL/GenBank/DDBJ databases">
        <title>Genome sequence of Sphingomonas rhizophila KACC 19189T.</title>
        <authorList>
            <person name="Hyun D.-W."/>
            <person name="Bae J.-W."/>
        </authorList>
    </citation>
    <scope>NUCLEOTIDE SEQUENCE [LARGE SCALE GENOMIC DNA]</scope>
    <source>
        <strain evidence="1 2">KACC 19189</strain>
    </source>
</reference>
<dbReference type="RefSeq" id="WP_187541243.1">
    <property type="nucleotide sequence ID" value="NZ_CP060717.1"/>
</dbReference>
<proteinExistence type="predicted"/>
<organism evidence="1 2">
    <name type="scientific">Sphingomonas rhizophila</name>
    <dbReference type="NCBI Taxonomy" id="2071607"/>
    <lineage>
        <taxon>Bacteria</taxon>
        <taxon>Pseudomonadati</taxon>
        <taxon>Pseudomonadota</taxon>
        <taxon>Alphaproteobacteria</taxon>
        <taxon>Sphingomonadales</taxon>
        <taxon>Sphingomonadaceae</taxon>
        <taxon>Sphingomonas</taxon>
    </lineage>
</organism>
<gene>
    <name evidence="1" type="ORF">H9L12_07690</name>
</gene>
<dbReference type="KEGG" id="srhi:H9L12_07690"/>
<accession>A0A7G9S8R8</accession>
<dbReference type="AlphaFoldDB" id="A0A7G9S8R8"/>
<protein>
    <submittedName>
        <fullName evidence="1">Uncharacterized protein</fullName>
    </submittedName>
</protein>
<name>A0A7G9S8R8_9SPHN</name>
<keyword evidence="2" id="KW-1185">Reference proteome</keyword>
<evidence type="ECO:0000313" key="2">
    <source>
        <dbReference type="Proteomes" id="UP000515955"/>
    </source>
</evidence>